<sequence length="437" mass="50549">MPPKRRPPPKLKYFKSSKLTQPNLDNSVSQTAASTTANAAAAHNDLSLDFASAKDDRTAPTNQLIFQAQGPLLASVNQEGGAEIDHEQVMRHRKMISGQALDIIKNTSSYGTSEANYARTYKKRPAEKTKSEKDETGSKPAPAKFDFPTEIIRLIFRSLIPEHQTFESDFCTAVCFALTCKPHWKIFRSIHSAKVSLLVQAPKTYNPKKFDCPYRLGDLLIKWMLPTYRPLPFDMRLEDTMEIVSTVGIDMFVSIAEYPDVGGEKDKRLATRRAGYQRNFFQEFYCIYHNIHSHGRGSFGSPAGLNWFVPNPFRMGAEWYPATVRFLKHTIFKWKSDCHMDREYHWLNDKEEYSRHYRVWLTYKTWMLRNWVEAQPEAMAYKRSRGLGEDKNRVGMRDGFEMLKLVDVQTKEHKVKVREVVDAMLKLVKGRPFYGEY</sequence>
<dbReference type="EMBL" id="PQXO01000755">
    <property type="protein sequence ID" value="TGO82790.1"/>
    <property type="molecule type" value="Genomic_DNA"/>
</dbReference>
<proteinExistence type="predicted"/>
<feature type="region of interest" description="Disordered" evidence="1">
    <location>
        <begin position="121"/>
        <end position="142"/>
    </location>
</feature>
<feature type="compositionally biased region" description="Basic and acidic residues" evidence="1">
    <location>
        <begin position="124"/>
        <end position="137"/>
    </location>
</feature>
<accession>A0A4Z1KAZ5</accession>
<dbReference type="AlphaFoldDB" id="A0A4Z1KAZ5"/>
<organism evidence="2 3">
    <name type="scientific">Botrytis porri</name>
    <dbReference type="NCBI Taxonomy" id="87229"/>
    <lineage>
        <taxon>Eukaryota</taxon>
        <taxon>Fungi</taxon>
        <taxon>Dikarya</taxon>
        <taxon>Ascomycota</taxon>
        <taxon>Pezizomycotina</taxon>
        <taxon>Leotiomycetes</taxon>
        <taxon>Helotiales</taxon>
        <taxon>Sclerotiniaceae</taxon>
        <taxon>Botrytis</taxon>
    </lineage>
</organism>
<dbReference type="Proteomes" id="UP000297280">
    <property type="component" value="Unassembled WGS sequence"/>
</dbReference>
<evidence type="ECO:0000313" key="3">
    <source>
        <dbReference type="Proteomes" id="UP000297280"/>
    </source>
</evidence>
<feature type="compositionally biased region" description="Basic residues" evidence="1">
    <location>
        <begin position="1"/>
        <end position="15"/>
    </location>
</feature>
<comment type="caution">
    <text evidence="2">The sequence shown here is derived from an EMBL/GenBank/DDBJ whole genome shotgun (WGS) entry which is preliminary data.</text>
</comment>
<name>A0A4Z1KAZ5_9HELO</name>
<feature type="region of interest" description="Disordered" evidence="1">
    <location>
        <begin position="1"/>
        <end position="31"/>
    </location>
</feature>
<protein>
    <submittedName>
        <fullName evidence="2">Uncharacterized protein</fullName>
    </submittedName>
</protein>
<keyword evidence="3" id="KW-1185">Reference proteome</keyword>
<reference evidence="2 3" key="1">
    <citation type="submission" date="2017-12" db="EMBL/GenBank/DDBJ databases">
        <title>Comparative genomics of Botrytis spp.</title>
        <authorList>
            <person name="Valero-Jimenez C.A."/>
            <person name="Tapia P."/>
            <person name="Veloso J."/>
            <person name="Silva-Moreno E."/>
            <person name="Staats M."/>
            <person name="Valdes J.H."/>
            <person name="Van Kan J.A.L."/>
        </authorList>
    </citation>
    <scope>NUCLEOTIDE SEQUENCE [LARGE SCALE GENOMIC DNA]</scope>
    <source>
        <strain evidence="2 3">MUCL3349</strain>
    </source>
</reference>
<evidence type="ECO:0000313" key="2">
    <source>
        <dbReference type="EMBL" id="TGO82790.1"/>
    </source>
</evidence>
<evidence type="ECO:0000256" key="1">
    <source>
        <dbReference type="SAM" id="MobiDB-lite"/>
    </source>
</evidence>
<feature type="compositionally biased region" description="Polar residues" evidence="1">
    <location>
        <begin position="17"/>
        <end position="30"/>
    </location>
</feature>
<gene>
    <name evidence="2" type="ORF">BPOR_0758g00020</name>
</gene>